<reference evidence="1 2" key="1">
    <citation type="journal article" date="2019" name="Sci. Rep.">
        <title>Orb-weaving spider Araneus ventricosus genome elucidates the spidroin gene catalogue.</title>
        <authorList>
            <person name="Kono N."/>
            <person name="Nakamura H."/>
            <person name="Ohtoshi R."/>
            <person name="Moran D.A.P."/>
            <person name="Shinohara A."/>
            <person name="Yoshida Y."/>
            <person name="Fujiwara M."/>
            <person name="Mori M."/>
            <person name="Tomita M."/>
            <person name="Arakawa K."/>
        </authorList>
    </citation>
    <scope>NUCLEOTIDE SEQUENCE [LARGE SCALE GENOMIC DNA]</scope>
</reference>
<proteinExistence type="predicted"/>
<protein>
    <submittedName>
        <fullName evidence="1">Uncharacterized protein</fullName>
    </submittedName>
</protein>
<dbReference type="EMBL" id="BGPR01023680">
    <property type="protein sequence ID" value="GBN91039.1"/>
    <property type="molecule type" value="Genomic_DNA"/>
</dbReference>
<name>A0A4Y2SV27_ARAVE</name>
<accession>A0A4Y2SV27</accession>
<dbReference type="AlphaFoldDB" id="A0A4Y2SV27"/>
<evidence type="ECO:0000313" key="2">
    <source>
        <dbReference type="Proteomes" id="UP000499080"/>
    </source>
</evidence>
<evidence type="ECO:0000313" key="1">
    <source>
        <dbReference type="EMBL" id="GBN91039.1"/>
    </source>
</evidence>
<sequence length="125" mass="14334">MFIARAFNNLLRDWFTYSNCEGKNTASCCDKLGIPHYLNPVHWLTRQVFFLTHSSQDLGWSRMLQQLHSLRSHILTPPNYFSHHSPLFRTISAVYGASTLPRSHFLSSNHQLPLASHNPHAPHTG</sequence>
<gene>
    <name evidence="1" type="ORF">AVEN_235953_1</name>
</gene>
<keyword evidence="2" id="KW-1185">Reference proteome</keyword>
<comment type="caution">
    <text evidence="1">The sequence shown here is derived from an EMBL/GenBank/DDBJ whole genome shotgun (WGS) entry which is preliminary data.</text>
</comment>
<dbReference type="Proteomes" id="UP000499080">
    <property type="component" value="Unassembled WGS sequence"/>
</dbReference>
<organism evidence="1 2">
    <name type="scientific">Araneus ventricosus</name>
    <name type="common">Orbweaver spider</name>
    <name type="synonym">Epeira ventricosa</name>
    <dbReference type="NCBI Taxonomy" id="182803"/>
    <lineage>
        <taxon>Eukaryota</taxon>
        <taxon>Metazoa</taxon>
        <taxon>Ecdysozoa</taxon>
        <taxon>Arthropoda</taxon>
        <taxon>Chelicerata</taxon>
        <taxon>Arachnida</taxon>
        <taxon>Araneae</taxon>
        <taxon>Araneomorphae</taxon>
        <taxon>Entelegynae</taxon>
        <taxon>Araneoidea</taxon>
        <taxon>Araneidae</taxon>
        <taxon>Araneus</taxon>
    </lineage>
</organism>